<dbReference type="RefSeq" id="WP_003802666.1">
    <property type="nucleotide sequence ID" value="NZ_BAEG01000064.1"/>
</dbReference>
<protein>
    <recommendedName>
        <fullName evidence="3">Glycosyl transferase family 1 domain-containing protein</fullName>
    </recommendedName>
</protein>
<dbReference type="Pfam" id="PF00534">
    <property type="entry name" value="Glycos_transf_1"/>
    <property type="match status" value="1"/>
</dbReference>
<evidence type="ECO:0000313" key="4">
    <source>
        <dbReference type="EMBL" id="GAB14337.1"/>
    </source>
</evidence>
<dbReference type="Gene3D" id="3.40.50.2000">
    <property type="entry name" value="Glycogen Phosphorylase B"/>
    <property type="match status" value="2"/>
</dbReference>
<gene>
    <name evidence="4" type="ORF">ARGLB_064_01000</name>
</gene>
<dbReference type="GO" id="GO:0016757">
    <property type="term" value="F:glycosyltransferase activity"/>
    <property type="evidence" value="ECO:0007669"/>
    <property type="project" value="UniProtKB-KW"/>
</dbReference>
<dbReference type="AlphaFoldDB" id="H0QND6"/>
<dbReference type="EMBL" id="BAEG01000064">
    <property type="protein sequence ID" value="GAB14337.1"/>
    <property type="molecule type" value="Genomic_DNA"/>
</dbReference>
<evidence type="ECO:0000256" key="2">
    <source>
        <dbReference type="ARBA" id="ARBA00022679"/>
    </source>
</evidence>
<comment type="caution">
    <text evidence="4">The sequence shown here is derived from an EMBL/GenBank/DDBJ whole genome shotgun (WGS) entry which is preliminary data.</text>
</comment>
<keyword evidence="1" id="KW-0328">Glycosyltransferase</keyword>
<feature type="domain" description="Glycosyl transferase family 1" evidence="3">
    <location>
        <begin position="46"/>
        <end position="194"/>
    </location>
</feature>
<keyword evidence="5" id="KW-1185">Reference proteome</keyword>
<dbReference type="eggNOG" id="COG0438">
    <property type="taxonomic scope" value="Bacteria"/>
</dbReference>
<dbReference type="PANTHER" id="PTHR12526:SF510">
    <property type="entry name" value="D-INOSITOL 3-PHOSPHATE GLYCOSYLTRANSFERASE"/>
    <property type="match status" value="1"/>
</dbReference>
<name>H0QND6_ARTG1</name>
<dbReference type="InterPro" id="IPR001296">
    <property type="entry name" value="Glyco_trans_1"/>
</dbReference>
<evidence type="ECO:0000259" key="3">
    <source>
        <dbReference type="Pfam" id="PF00534"/>
    </source>
</evidence>
<dbReference type="PANTHER" id="PTHR12526">
    <property type="entry name" value="GLYCOSYLTRANSFERASE"/>
    <property type="match status" value="1"/>
</dbReference>
<proteinExistence type="predicted"/>
<sequence length="233" mass="25249">MSAGTISYTYRDAEKAKHDLPGAPVWTAPNSLYRNDDIEPAAASAPYGRTDIIYVGRFAPSKKVKLLIQGFAEAAKSANDIRLKLIGGGAEEDELRALAKLLGVEDKISFPGWIDDLGELRTHYSTAFCSASPGFAGLGLTQSLGFGIPMIVARDEPHSPEIELEETGAVHYFDSDSPLALSTAILALWKDRAKLPDTEASAFTKRRYSAEAMAEGIESALLDRQPRDIYVEA</sequence>
<dbReference type="SUPFAM" id="SSF53756">
    <property type="entry name" value="UDP-Glycosyltransferase/glycogen phosphorylase"/>
    <property type="match status" value="1"/>
</dbReference>
<evidence type="ECO:0000256" key="1">
    <source>
        <dbReference type="ARBA" id="ARBA00022676"/>
    </source>
</evidence>
<organism evidence="4 5">
    <name type="scientific">Arthrobacter globiformis (strain ATCC 8010 / DSM 20124 / JCM 1332 / NBRC 12137 / NCIMB 8907 / NRRL B-2979 / 168)</name>
    <dbReference type="NCBI Taxonomy" id="1077972"/>
    <lineage>
        <taxon>Bacteria</taxon>
        <taxon>Bacillati</taxon>
        <taxon>Actinomycetota</taxon>
        <taxon>Actinomycetes</taxon>
        <taxon>Micrococcales</taxon>
        <taxon>Micrococcaceae</taxon>
        <taxon>Arthrobacter</taxon>
    </lineage>
</organism>
<dbReference type="Proteomes" id="UP000003828">
    <property type="component" value="Unassembled WGS sequence"/>
</dbReference>
<evidence type="ECO:0000313" key="5">
    <source>
        <dbReference type="Proteomes" id="UP000003828"/>
    </source>
</evidence>
<accession>H0QND6</accession>
<keyword evidence="2" id="KW-0808">Transferase</keyword>
<dbReference type="STRING" id="1077972.ARGLB_064_01000"/>
<reference evidence="4 5" key="1">
    <citation type="submission" date="2011-12" db="EMBL/GenBank/DDBJ databases">
        <title>Whole genome shotgun sequence of Arthrobacter globiformis NBRC 12137.</title>
        <authorList>
            <person name="Miyazawa S."/>
            <person name="Hosoyama A."/>
            <person name="Tsuchikane K."/>
            <person name="Katsumata H."/>
            <person name="Yamazaki S."/>
            <person name="Fujita N."/>
        </authorList>
    </citation>
    <scope>NUCLEOTIDE SEQUENCE [LARGE SCALE GENOMIC DNA]</scope>
    <source>
        <strain evidence="4 5">NBRC 12137</strain>
    </source>
</reference>